<dbReference type="InterPro" id="IPR048647">
    <property type="entry name" value="RlmA_N"/>
</dbReference>
<evidence type="ECO:0000259" key="3">
    <source>
        <dbReference type="Pfam" id="PF13649"/>
    </source>
</evidence>
<dbReference type="Pfam" id="PF13649">
    <property type="entry name" value="Methyltransf_25"/>
    <property type="match status" value="1"/>
</dbReference>
<keyword evidence="6" id="KW-1185">Reference proteome</keyword>
<evidence type="ECO:0000313" key="5">
    <source>
        <dbReference type="EMBL" id="GGG78615.1"/>
    </source>
</evidence>
<dbReference type="GO" id="GO:0008168">
    <property type="term" value="F:methyltransferase activity"/>
    <property type="evidence" value="ECO:0007669"/>
    <property type="project" value="InterPro"/>
</dbReference>
<feature type="binding site" evidence="1">
    <location>
        <position position="20"/>
    </location>
    <ligand>
        <name>Zn(2+)</name>
        <dbReference type="ChEBI" id="CHEBI:29105"/>
    </ligand>
</feature>
<dbReference type="PIRSF" id="PIRSF018249">
    <property type="entry name" value="MyrA_prd"/>
    <property type="match status" value="1"/>
</dbReference>
<name>A0A917HGB7_9BACI</name>
<feature type="binding site" evidence="1">
    <location>
        <position position="23"/>
    </location>
    <ligand>
        <name>Zn(2+)</name>
        <dbReference type="ChEBI" id="CHEBI:29105"/>
    </ligand>
</feature>
<evidence type="ECO:0000259" key="4">
    <source>
        <dbReference type="Pfam" id="PF21302"/>
    </source>
</evidence>
<keyword evidence="1" id="KW-0479">Metal-binding</keyword>
<dbReference type="Proteomes" id="UP000622860">
    <property type="component" value="Unassembled WGS sequence"/>
</dbReference>
<keyword evidence="1" id="KW-0862">Zinc</keyword>
<feature type="binding site" evidence="2">
    <location>
        <begin position="111"/>
        <end position="112"/>
    </location>
    <ligand>
        <name>S-adenosyl-L-methionine</name>
        <dbReference type="ChEBI" id="CHEBI:59789"/>
    </ligand>
</feature>
<evidence type="ECO:0000313" key="6">
    <source>
        <dbReference type="Proteomes" id="UP000622860"/>
    </source>
</evidence>
<evidence type="ECO:0000256" key="1">
    <source>
        <dbReference type="PIRSR" id="PIRSR018249-1"/>
    </source>
</evidence>
<evidence type="ECO:0000256" key="2">
    <source>
        <dbReference type="PIRSR" id="PIRSR018249-2"/>
    </source>
</evidence>
<gene>
    <name evidence="5" type="ORF">GCM10011398_24890</name>
</gene>
<proteinExistence type="predicted"/>
<dbReference type="InterPro" id="IPR041698">
    <property type="entry name" value="Methyltransf_25"/>
</dbReference>
<dbReference type="AlphaFoldDB" id="A0A917HGB7"/>
<comment type="caution">
    <text evidence="5">The sequence shown here is derived from an EMBL/GenBank/DDBJ whole genome shotgun (WGS) entry which is preliminary data.</text>
</comment>
<feature type="binding site" evidence="1">
    <location>
        <position position="41"/>
    </location>
    <ligand>
        <name>Zn(2+)</name>
        <dbReference type="ChEBI" id="CHEBI:29105"/>
    </ligand>
</feature>
<protein>
    <recommendedName>
        <fullName evidence="7">Methyltransferase domain-containing protein</fullName>
    </recommendedName>
</protein>
<evidence type="ECO:0008006" key="7">
    <source>
        <dbReference type="Google" id="ProtNLM"/>
    </source>
</evidence>
<dbReference type="Gene3D" id="3.40.50.150">
    <property type="entry name" value="Vaccinia Virus protein VP39"/>
    <property type="match status" value="1"/>
</dbReference>
<dbReference type="InterPro" id="IPR029063">
    <property type="entry name" value="SAM-dependent_MTases_sf"/>
</dbReference>
<accession>A0A917HGB7</accession>
<dbReference type="CDD" id="cd02440">
    <property type="entry name" value="AdoMet_MTases"/>
    <property type="match status" value="1"/>
</dbReference>
<dbReference type="EMBL" id="BMFR01000010">
    <property type="protein sequence ID" value="GGG78615.1"/>
    <property type="molecule type" value="Genomic_DNA"/>
</dbReference>
<feature type="domain" description="Methyltransferase" evidence="3">
    <location>
        <begin position="105"/>
        <end position="178"/>
    </location>
</feature>
<keyword evidence="2" id="KW-0949">S-adenosyl-L-methionine</keyword>
<dbReference type="Pfam" id="PF21302">
    <property type="entry name" value="Zn_ribbon_RlmA"/>
    <property type="match status" value="1"/>
</dbReference>
<feature type="domain" description="23S rRNA (guanine(745)-N(1))-methyltransferase N-terminal" evidence="4">
    <location>
        <begin position="18"/>
        <end position="54"/>
    </location>
</feature>
<feature type="binding site" evidence="1">
    <location>
        <position position="37"/>
    </location>
    <ligand>
        <name>Zn(2+)</name>
        <dbReference type="ChEBI" id="CHEBI:29105"/>
    </ligand>
</feature>
<reference evidence="5" key="1">
    <citation type="journal article" date="2014" name="Int. J. Syst. Evol. Microbiol.">
        <title>Complete genome sequence of Corynebacterium casei LMG S-19264T (=DSM 44701T), isolated from a smear-ripened cheese.</title>
        <authorList>
            <consortium name="US DOE Joint Genome Institute (JGI-PGF)"/>
            <person name="Walter F."/>
            <person name="Albersmeier A."/>
            <person name="Kalinowski J."/>
            <person name="Ruckert C."/>
        </authorList>
    </citation>
    <scope>NUCLEOTIDE SEQUENCE</scope>
    <source>
        <strain evidence="5">CGMCC 1.12754</strain>
    </source>
</reference>
<dbReference type="GO" id="GO:0046872">
    <property type="term" value="F:metal ion binding"/>
    <property type="evidence" value="ECO:0007669"/>
    <property type="project" value="UniProtKB-KW"/>
</dbReference>
<reference evidence="5" key="2">
    <citation type="submission" date="2020-09" db="EMBL/GenBank/DDBJ databases">
        <authorList>
            <person name="Sun Q."/>
            <person name="Zhou Y."/>
        </authorList>
    </citation>
    <scope>NUCLEOTIDE SEQUENCE</scope>
    <source>
        <strain evidence="5">CGMCC 1.12754</strain>
    </source>
</reference>
<dbReference type="RefSeq" id="WP_188455703.1">
    <property type="nucleotide sequence ID" value="NZ_BMFR01000010.1"/>
</dbReference>
<sequence length="296" mass="33435">MTNQEKSAEIVRKNIHVFRCPLCHSPMKVNALKSIICLNNHTFDFAKWGYINMMIRHSNGHYEKKLFEARQKIITGGELYPLLHHKISGIIKMHSDVSNNQPVMLDLGCGEGSHLQKILDKCNDAITGIGLDISKEGIILAAKKYKNSIWIVGDLVNTPFADQSGHIILNILSPANYMEFKRILAPAGIVVKVVPNANYLKELQDVLFMNNNKKNYDNDDTVSLFKQHFELVEYSKLSYSKELNQTELLNLVQMSPLAWNASKEKIDTFMNQSSSNITVDIDILVGVNRHPKGGLK</sequence>
<dbReference type="SUPFAM" id="SSF53335">
    <property type="entry name" value="S-adenosyl-L-methionine-dependent methyltransferases"/>
    <property type="match status" value="1"/>
</dbReference>
<dbReference type="InterPro" id="IPR016718">
    <property type="entry name" value="rRNA_m1G-MeTrfase_A_prd"/>
</dbReference>
<organism evidence="5 6">
    <name type="scientific">Virgibacillus oceani</name>
    <dbReference type="NCBI Taxonomy" id="1479511"/>
    <lineage>
        <taxon>Bacteria</taxon>
        <taxon>Bacillati</taxon>
        <taxon>Bacillota</taxon>
        <taxon>Bacilli</taxon>
        <taxon>Bacillales</taxon>
        <taxon>Bacillaceae</taxon>
        <taxon>Virgibacillus</taxon>
    </lineage>
</organism>
<feature type="binding site" evidence="2">
    <location>
        <position position="199"/>
    </location>
    <ligand>
        <name>S-adenosyl-L-methionine</name>
        <dbReference type="ChEBI" id="CHEBI:59789"/>
    </ligand>
</feature>